<evidence type="ECO:0000313" key="9">
    <source>
        <dbReference type="EMBL" id="RFU66362.1"/>
    </source>
</evidence>
<keyword evidence="3" id="KW-1003">Cell membrane</keyword>
<dbReference type="Pfam" id="PF12832">
    <property type="entry name" value="MFS_1_like"/>
    <property type="match status" value="1"/>
</dbReference>
<keyword evidence="6 7" id="KW-0472">Membrane</keyword>
<evidence type="ECO:0000256" key="1">
    <source>
        <dbReference type="ARBA" id="ARBA00004651"/>
    </source>
</evidence>
<dbReference type="Proteomes" id="UP000264541">
    <property type="component" value="Unassembled WGS sequence"/>
</dbReference>
<dbReference type="GO" id="GO:0015212">
    <property type="term" value="F:cytidine transmembrane transporter activity"/>
    <property type="evidence" value="ECO:0007669"/>
    <property type="project" value="TreeGrafter"/>
</dbReference>
<organism evidence="9 10">
    <name type="scientific">Peribacillus saganii</name>
    <dbReference type="NCBI Taxonomy" id="2303992"/>
    <lineage>
        <taxon>Bacteria</taxon>
        <taxon>Bacillati</taxon>
        <taxon>Bacillota</taxon>
        <taxon>Bacilli</taxon>
        <taxon>Bacillales</taxon>
        <taxon>Bacillaceae</taxon>
        <taxon>Peribacillus</taxon>
    </lineage>
</organism>
<evidence type="ECO:0000259" key="8">
    <source>
        <dbReference type="PROSITE" id="PS50850"/>
    </source>
</evidence>
<dbReference type="InterPro" id="IPR026032">
    <property type="entry name" value="HcaT-like"/>
</dbReference>
<evidence type="ECO:0000256" key="5">
    <source>
        <dbReference type="ARBA" id="ARBA00022989"/>
    </source>
</evidence>
<dbReference type="PIRSF" id="PIRSF004925">
    <property type="entry name" value="HcaT"/>
    <property type="match status" value="1"/>
</dbReference>
<feature type="domain" description="Major facilitator superfamily (MFS) profile" evidence="8">
    <location>
        <begin position="1"/>
        <end position="384"/>
    </location>
</feature>
<name>A0A372LJ06_9BACI</name>
<feature type="transmembrane region" description="Helical" evidence="7">
    <location>
        <begin position="100"/>
        <end position="117"/>
    </location>
</feature>
<dbReference type="GO" id="GO:0015213">
    <property type="term" value="F:uridine transmembrane transporter activity"/>
    <property type="evidence" value="ECO:0007669"/>
    <property type="project" value="TreeGrafter"/>
</dbReference>
<dbReference type="PROSITE" id="PS50850">
    <property type="entry name" value="MFS"/>
    <property type="match status" value="1"/>
</dbReference>
<dbReference type="PANTHER" id="PTHR23522:SF4">
    <property type="entry name" value="NUCLEOSIDE PERMEASE NUPG-RELATED"/>
    <property type="match status" value="1"/>
</dbReference>
<feature type="transmembrane region" description="Helical" evidence="7">
    <location>
        <begin position="206"/>
        <end position="231"/>
    </location>
</feature>
<dbReference type="SUPFAM" id="SSF103473">
    <property type="entry name" value="MFS general substrate transporter"/>
    <property type="match status" value="1"/>
</dbReference>
<feature type="transmembrane region" description="Helical" evidence="7">
    <location>
        <begin position="237"/>
        <end position="255"/>
    </location>
</feature>
<keyword evidence="5 7" id="KW-1133">Transmembrane helix</keyword>
<feature type="transmembrane region" description="Helical" evidence="7">
    <location>
        <begin position="294"/>
        <end position="314"/>
    </location>
</feature>
<dbReference type="OrthoDB" id="1650886at2"/>
<keyword evidence="2" id="KW-0813">Transport</keyword>
<dbReference type="InterPro" id="IPR036259">
    <property type="entry name" value="MFS_trans_sf"/>
</dbReference>
<feature type="transmembrane region" description="Helical" evidence="7">
    <location>
        <begin position="42"/>
        <end position="63"/>
    </location>
</feature>
<dbReference type="Gene3D" id="1.20.1250.20">
    <property type="entry name" value="MFS general substrate transporter like domains"/>
    <property type="match status" value="2"/>
</dbReference>
<comment type="subcellular location">
    <subcellularLocation>
        <location evidence="1">Cell membrane</location>
        <topology evidence="1">Multi-pass membrane protein</topology>
    </subcellularLocation>
</comment>
<evidence type="ECO:0000256" key="6">
    <source>
        <dbReference type="ARBA" id="ARBA00023136"/>
    </source>
</evidence>
<evidence type="ECO:0000256" key="2">
    <source>
        <dbReference type="ARBA" id="ARBA00022448"/>
    </source>
</evidence>
<dbReference type="EMBL" id="QVTE01000051">
    <property type="protein sequence ID" value="RFU66362.1"/>
    <property type="molecule type" value="Genomic_DNA"/>
</dbReference>
<feature type="transmembrane region" description="Helical" evidence="7">
    <location>
        <begin position="161"/>
        <end position="180"/>
    </location>
</feature>
<sequence length="396" mass="43934">MKKKVKQQTYTLQGYYLFAFFAMGSLYPFLSLYFSEVEGLNGYQIGTILSIGPVIMIFFQPLWGMLCDITQKPRLILTFTTVLAGLFGLTYLLFDNYYVFIAIAVLVAVFQSSVIPVSDSISLQFSTREKLNYGNIRLFGSIGFGLAVFIIGRLSETDLGLSVIFYAFSAAFIISSVLSLRMPNENSKARGNIFSGIKEIFRLRKFVIFLAITFLIFGPNLANNVYFGLFIEDRGGTYTGIGIAFLVAVLSEIPFMQVAGRMIDRIGIMNVVVLASAVSLVRWIFYFTQPSLEIVYVSAVLQGFSIGLFIPAGLRYVREIMPDHITVTAVTMYSAIGNGLGNWFSTFVSGVIYESFHIYAVYFFFAVLAGAGLILSIWMAAADKKMKKPAATVKLG</sequence>
<keyword evidence="10" id="KW-1185">Reference proteome</keyword>
<evidence type="ECO:0000313" key="10">
    <source>
        <dbReference type="Proteomes" id="UP000264541"/>
    </source>
</evidence>
<dbReference type="PANTHER" id="PTHR23522">
    <property type="entry name" value="BLL5896 PROTEIN"/>
    <property type="match status" value="1"/>
</dbReference>
<feature type="transmembrane region" description="Helical" evidence="7">
    <location>
        <begin position="75"/>
        <end position="94"/>
    </location>
</feature>
<feature type="transmembrane region" description="Helical" evidence="7">
    <location>
        <begin position="267"/>
        <end position="288"/>
    </location>
</feature>
<keyword evidence="4 7" id="KW-0812">Transmembrane</keyword>
<feature type="transmembrane region" description="Helical" evidence="7">
    <location>
        <begin position="356"/>
        <end position="378"/>
    </location>
</feature>
<feature type="transmembrane region" description="Helical" evidence="7">
    <location>
        <begin position="12"/>
        <end position="30"/>
    </location>
</feature>
<dbReference type="AlphaFoldDB" id="A0A372LJ06"/>
<dbReference type="InterPro" id="IPR024989">
    <property type="entry name" value="MFS_assoc_dom"/>
</dbReference>
<dbReference type="GO" id="GO:0005886">
    <property type="term" value="C:plasma membrane"/>
    <property type="evidence" value="ECO:0007669"/>
    <property type="project" value="UniProtKB-SubCell"/>
</dbReference>
<reference evidence="9 10" key="1">
    <citation type="submission" date="2018-08" db="EMBL/GenBank/DDBJ databases">
        <title>Bacillus chawlae sp. nov., Bacillus glennii sp. nov., and Bacillus saganii sp. nov. Isolated from the Vehicle Assembly Building at Kennedy Space Center where the Viking Spacecraft were Assembled.</title>
        <authorList>
            <person name="Seuylemezian A."/>
            <person name="Vaishampayan P."/>
        </authorList>
    </citation>
    <scope>NUCLEOTIDE SEQUENCE [LARGE SCALE GENOMIC DNA]</scope>
    <source>
        <strain evidence="9 10">V47-23a</strain>
    </source>
</reference>
<accession>A0A372LJ06</accession>
<dbReference type="InterPro" id="IPR020846">
    <property type="entry name" value="MFS_dom"/>
</dbReference>
<proteinExistence type="predicted"/>
<gene>
    <name evidence="9" type="ORF">D0469_17145</name>
</gene>
<feature type="transmembrane region" description="Helical" evidence="7">
    <location>
        <begin position="138"/>
        <end position="155"/>
    </location>
</feature>
<evidence type="ECO:0000256" key="4">
    <source>
        <dbReference type="ARBA" id="ARBA00022692"/>
    </source>
</evidence>
<feature type="transmembrane region" description="Helical" evidence="7">
    <location>
        <begin position="326"/>
        <end position="344"/>
    </location>
</feature>
<dbReference type="RefSeq" id="WP_117327946.1">
    <property type="nucleotide sequence ID" value="NZ_QVTE01000051.1"/>
</dbReference>
<evidence type="ECO:0000256" key="3">
    <source>
        <dbReference type="ARBA" id="ARBA00022475"/>
    </source>
</evidence>
<protein>
    <submittedName>
        <fullName evidence="9">MFS transporter</fullName>
    </submittedName>
</protein>
<evidence type="ECO:0000256" key="7">
    <source>
        <dbReference type="SAM" id="Phobius"/>
    </source>
</evidence>
<comment type="caution">
    <text evidence="9">The sequence shown here is derived from an EMBL/GenBank/DDBJ whole genome shotgun (WGS) entry which is preliminary data.</text>
</comment>